<dbReference type="Gene3D" id="1.10.510.10">
    <property type="entry name" value="Transferase(Phosphotransferase) domain 1"/>
    <property type="match status" value="1"/>
</dbReference>
<dbReference type="Pfam" id="PF00069">
    <property type="entry name" value="Pkinase"/>
    <property type="match status" value="1"/>
</dbReference>
<dbReference type="InterPro" id="IPR000719">
    <property type="entry name" value="Prot_kinase_dom"/>
</dbReference>
<dbReference type="PANTHER" id="PTHR48011">
    <property type="entry name" value="CCR4-NOT TRANSCRIPTIONAL COMPLEX SUBUNIT CAF120-RELATED"/>
    <property type="match status" value="1"/>
</dbReference>
<dbReference type="EMBL" id="OU466861">
    <property type="protein sequence ID" value="CAH2065886.1"/>
    <property type="molecule type" value="Genomic_DNA"/>
</dbReference>
<name>A0AAU9SH37_THLAR</name>
<reference evidence="2 3" key="1">
    <citation type="submission" date="2022-03" db="EMBL/GenBank/DDBJ databases">
        <authorList>
            <person name="Nunn A."/>
            <person name="Chopra R."/>
            <person name="Nunn A."/>
            <person name="Contreras Garrido A."/>
        </authorList>
    </citation>
    <scope>NUCLEOTIDE SEQUENCE [LARGE SCALE GENOMIC DNA]</scope>
</reference>
<dbReference type="InterPro" id="IPR052751">
    <property type="entry name" value="Plant_MAPKKK"/>
</dbReference>
<organism evidence="2 3">
    <name type="scientific">Thlaspi arvense</name>
    <name type="common">Field penny-cress</name>
    <dbReference type="NCBI Taxonomy" id="13288"/>
    <lineage>
        <taxon>Eukaryota</taxon>
        <taxon>Viridiplantae</taxon>
        <taxon>Streptophyta</taxon>
        <taxon>Embryophyta</taxon>
        <taxon>Tracheophyta</taxon>
        <taxon>Spermatophyta</taxon>
        <taxon>Magnoliopsida</taxon>
        <taxon>eudicotyledons</taxon>
        <taxon>Gunneridae</taxon>
        <taxon>Pentapetalae</taxon>
        <taxon>rosids</taxon>
        <taxon>malvids</taxon>
        <taxon>Brassicales</taxon>
        <taxon>Brassicaceae</taxon>
        <taxon>Thlaspideae</taxon>
        <taxon>Thlaspi</taxon>
    </lineage>
</organism>
<feature type="domain" description="Protein kinase" evidence="1">
    <location>
        <begin position="1"/>
        <end position="178"/>
    </location>
</feature>
<keyword evidence="3" id="KW-1185">Reference proteome</keyword>
<gene>
    <name evidence="2" type="ORF">TAV2_LOCUS16442</name>
</gene>
<dbReference type="PROSITE" id="PS50011">
    <property type="entry name" value="PROTEIN_KINASE_DOM"/>
    <property type="match status" value="1"/>
</dbReference>
<proteinExistence type="predicted"/>
<dbReference type="GO" id="GO:0004672">
    <property type="term" value="F:protein kinase activity"/>
    <property type="evidence" value="ECO:0007669"/>
    <property type="project" value="InterPro"/>
</dbReference>
<evidence type="ECO:0000313" key="2">
    <source>
        <dbReference type="EMBL" id="CAH2065886.1"/>
    </source>
</evidence>
<evidence type="ECO:0000313" key="3">
    <source>
        <dbReference type="Proteomes" id="UP000836841"/>
    </source>
</evidence>
<dbReference type="SMART" id="SM00220">
    <property type="entry name" value="S_TKc"/>
    <property type="match status" value="1"/>
</dbReference>
<dbReference type="Proteomes" id="UP000836841">
    <property type="component" value="Chromosome 5"/>
</dbReference>
<accession>A0AAU9SH37</accession>
<dbReference type="PANTHER" id="PTHR48011:SF16">
    <property type="entry name" value="PROTEIN KINASE SUPERFAMILY PROTEIN"/>
    <property type="match status" value="1"/>
</dbReference>
<protein>
    <recommendedName>
        <fullName evidence="1">Protein kinase domain-containing protein</fullName>
    </recommendedName>
</protein>
<evidence type="ECO:0000259" key="1">
    <source>
        <dbReference type="PROSITE" id="PS50011"/>
    </source>
</evidence>
<dbReference type="InterPro" id="IPR011009">
    <property type="entry name" value="Kinase-like_dom_sf"/>
</dbReference>
<dbReference type="SUPFAM" id="SSF56112">
    <property type="entry name" value="Protein kinase-like (PK-like)"/>
    <property type="match status" value="1"/>
</dbReference>
<dbReference type="GO" id="GO:0005524">
    <property type="term" value="F:ATP binding"/>
    <property type="evidence" value="ECO:0007669"/>
    <property type="project" value="InterPro"/>
</dbReference>
<dbReference type="AlphaFoldDB" id="A0AAU9SH37"/>
<dbReference type="GO" id="GO:0007165">
    <property type="term" value="P:signal transduction"/>
    <property type="evidence" value="ECO:0007669"/>
    <property type="project" value="TreeGrafter"/>
</dbReference>
<sequence>MDNFSADRKLPESMIKDFTRMILQGLVSIHRRGYVHCDLKSDNHLVFPSTRNSNSPYELKISDFGNSLRVGQVPDFWAIDFPFVGTPIYTPPESLRDGIANKTLDLWSLGCLVLEMYTGVIPWKGVGLDDLKTRLLDGKAPEIPESLPCDARSFIETCFSRKHEERGSAFELVYHRFLRREERVNSFLLRMKMRITRASSSKKSSRDVVVVSEKKKKKKALKFKFFPTKAPQFKTSLSKFLKMKIMPMKPFTGSSLVSVQ</sequence>